<feature type="region of interest" description="Disordered" evidence="1">
    <location>
        <begin position="1"/>
        <end position="21"/>
    </location>
</feature>
<reference evidence="3" key="1">
    <citation type="journal article" date="2019" name="Int. J. Syst. Evol. Microbiol.">
        <title>The Global Catalogue of Microorganisms (GCM) 10K type strain sequencing project: providing services to taxonomists for standard genome sequencing and annotation.</title>
        <authorList>
            <consortium name="The Broad Institute Genomics Platform"/>
            <consortium name="The Broad Institute Genome Sequencing Center for Infectious Disease"/>
            <person name="Wu L."/>
            <person name="Ma J."/>
        </authorList>
    </citation>
    <scope>NUCLEOTIDE SEQUENCE [LARGE SCALE GENOMIC DNA]</scope>
    <source>
        <strain evidence="3">CGMCC 4.1415</strain>
    </source>
</reference>
<evidence type="ECO:0000313" key="3">
    <source>
        <dbReference type="Proteomes" id="UP001596016"/>
    </source>
</evidence>
<feature type="compositionally biased region" description="Low complexity" evidence="1">
    <location>
        <begin position="1"/>
        <end position="20"/>
    </location>
</feature>
<comment type="caution">
    <text evidence="2">The sequence shown here is derived from an EMBL/GenBank/DDBJ whole genome shotgun (WGS) entry which is preliminary data.</text>
</comment>
<name>A0ABW0GTW0_9HYPH</name>
<dbReference type="RefSeq" id="WP_378227493.1">
    <property type="nucleotide sequence ID" value="NZ_JBHSLL010000007.1"/>
</dbReference>
<protein>
    <submittedName>
        <fullName evidence="2">Invasion associated locus B family protein</fullName>
    </submittedName>
</protein>
<accession>A0ABW0GTW0</accession>
<dbReference type="EMBL" id="JBHSLL010000007">
    <property type="protein sequence ID" value="MFC5384645.1"/>
    <property type="molecule type" value="Genomic_DNA"/>
</dbReference>
<keyword evidence="3" id="KW-1185">Reference proteome</keyword>
<dbReference type="InterPro" id="IPR038696">
    <property type="entry name" value="IalB_sf"/>
</dbReference>
<dbReference type="Pfam" id="PF06776">
    <property type="entry name" value="IalB"/>
    <property type="match status" value="1"/>
</dbReference>
<organism evidence="2 3">
    <name type="scientific">Aquamicrobium segne</name>
    <dbReference type="NCBI Taxonomy" id="469547"/>
    <lineage>
        <taxon>Bacteria</taxon>
        <taxon>Pseudomonadati</taxon>
        <taxon>Pseudomonadota</taxon>
        <taxon>Alphaproteobacteria</taxon>
        <taxon>Hyphomicrobiales</taxon>
        <taxon>Phyllobacteriaceae</taxon>
        <taxon>Aquamicrobium</taxon>
    </lineage>
</organism>
<dbReference type="Proteomes" id="UP001596016">
    <property type="component" value="Unassembled WGS sequence"/>
</dbReference>
<dbReference type="Gene3D" id="2.60.40.1880">
    <property type="entry name" value="Invasion associated locus B (IalB) protein"/>
    <property type="match status" value="1"/>
</dbReference>
<sequence length="203" mass="20504">MTACSPATRPTTPRPSASTSGSDVQYILHTVTSLIFGAVLLLGGVSTAAAQGLPGGATTLSETHGDWTVACTTPDGTVRCAASQVQINSQNRQRVLSVELTATEGGSATSGTLVMPFGLALDQGVVLSIDEGDFLPPLRFSTCLPAGCLVPLAFDAASVTALRAGTAVSVTVIANDSGQELSFSVSLSGFSSALNRLTELNGS</sequence>
<dbReference type="InterPro" id="IPR010642">
    <property type="entry name" value="Invasion_prot_B"/>
</dbReference>
<evidence type="ECO:0000313" key="2">
    <source>
        <dbReference type="EMBL" id="MFC5384645.1"/>
    </source>
</evidence>
<gene>
    <name evidence="2" type="ORF">ACFPLB_01565</name>
</gene>
<evidence type="ECO:0000256" key="1">
    <source>
        <dbReference type="SAM" id="MobiDB-lite"/>
    </source>
</evidence>
<proteinExistence type="predicted"/>